<gene>
    <name evidence="2" type="ORF">SAMN05661109_01529</name>
</gene>
<dbReference type="GO" id="GO:0016491">
    <property type="term" value="F:oxidoreductase activity"/>
    <property type="evidence" value="ECO:0007669"/>
    <property type="project" value="InterPro"/>
</dbReference>
<reference evidence="3" key="1">
    <citation type="submission" date="2016-10" db="EMBL/GenBank/DDBJ databases">
        <authorList>
            <person name="Varghese N."/>
            <person name="Submissions S."/>
        </authorList>
    </citation>
    <scope>NUCLEOTIDE SEQUENCE [LARGE SCALE GENOMIC DNA]</scope>
    <source>
        <strain evidence="3">DSM 20524</strain>
    </source>
</reference>
<evidence type="ECO:0000313" key="3">
    <source>
        <dbReference type="Proteomes" id="UP000198929"/>
    </source>
</evidence>
<dbReference type="PANTHER" id="PTHR30543">
    <property type="entry name" value="CHROMATE REDUCTASE"/>
    <property type="match status" value="1"/>
</dbReference>
<dbReference type="InterPro" id="IPR005025">
    <property type="entry name" value="FMN_Rdtase-like_dom"/>
</dbReference>
<dbReference type="RefSeq" id="WP_092258554.1">
    <property type="nucleotide sequence ID" value="NZ_CP047199.1"/>
</dbReference>
<keyword evidence="3" id="KW-1185">Reference proteome</keyword>
<dbReference type="PANTHER" id="PTHR30543:SF21">
    <property type="entry name" value="NAD(P)H-DEPENDENT FMN REDUCTASE LOT6"/>
    <property type="match status" value="1"/>
</dbReference>
<name>A0A1H9TSC8_9CORY</name>
<dbReference type="Pfam" id="PF03358">
    <property type="entry name" value="FMN_red"/>
    <property type="match status" value="1"/>
</dbReference>
<dbReference type="AlphaFoldDB" id="A0A1H9TSC8"/>
<dbReference type="GO" id="GO:0010181">
    <property type="term" value="F:FMN binding"/>
    <property type="evidence" value="ECO:0007669"/>
    <property type="project" value="TreeGrafter"/>
</dbReference>
<evidence type="ECO:0000313" key="2">
    <source>
        <dbReference type="EMBL" id="SER99907.1"/>
    </source>
</evidence>
<feature type="domain" description="NADPH-dependent FMN reductase-like" evidence="1">
    <location>
        <begin position="3"/>
        <end position="144"/>
    </location>
</feature>
<dbReference type="GO" id="GO:0005829">
    <property type="term" value="C:cytosol"/>
    <property type="evidence" value="ECO:0007669"/>
    <property type="project" value="TreeGrafter"/>
</dbReference>
<proteinExistence type="predicted"/>
<sequence>MATIGIIIGSIREGRLGESVGKWVADAAAKRAGADYKVLDLKEFNVPLLDVAQVPGAANKQYDNENITRWSQAIDECDGYIFVTPEYNHSVPGAMKNAFDVLGPEWAGKVVAFVGYGSVGAVRAVEHWRTIVSNFQMVDVRNQIDLSMFTEFDDQGNVTPNERRGEELENILNETERLVHQLGK</sequence>
<dbReference type="Gene3D" id="3.40.50.360">
    <property type="match status" value="1"/>
</dbReference>
<evidence type="ECO:0000259" key="1">
    <source>
        <dbReference type="Pfam" id="PF03358"/>
    </source>
</evidence>
<organism evidence="2 3">
    <name type="scientific">Corynebacterium cystitidis DSM 20524</name>
    <dbReference type="NCBI Taxonomy" id="1121357"/>
    <lineage>
        <taxon>Bacteria</taxon>
        <taxon>Bacillati</taxon>
        <taxon>Actinomycetota</taxon>
        <taxon>Actinomycetes</taxon>
        <taxon>Mycobacteriales</taxon>
        <taxon>Corynebacteriaceae</taxon>
        <taxon>Corynebacterium</taxon>
    </lineage>
</organism>
<dbReference type="EMBL" id="FOGQ01000006">
    <property type="protein sequence ID" value="SER99907.1"/>
    <property type="molecule type" value="Genomic_DNA"/>
</dbReference>
<dbReference type="Proteomes" id="UP000198929">
    <property type="component" value="Unassembled WGS sequence"/>
</dbReference>
<protein>
    <submittedName>
        <fullName evidence="2">NAD(P)H-dependent FMN reductase</fullName>
    </submittedName>
</protein>
<dbReference type="InterPro" id="IPR050712">
    <property type="entry name" value="NAD(P)H-dep_reductase"/>
</dbReference>
<dbReference type="STRING" id="1121357.SAMN05661109_01529"/>
<dbReference type="SUPFAM" id="SSF52218">
    <property type="entry name" value="Flavoproteins"/>
    <property type="match status" value="1"/>
</dbReference>
<dbReference type="InterPro" id="IPR029039">
    <property type="entry name" value="Flavoprotein-like_sf"/>
</dbReference>
<accession>A0A1H9TSC8</accession>